<gene>
    <name evidence="2" type="ORF">OG549_07030</name>
</gene>
<dbReference type="EMBL" id="CP108318">
    <property type="protein sequence ID" value="WTW60409.1"/>
    <property type="molecule type" value="Genomic_DNA"/>
</dbReference>
<organism evidence="2">
    <name type="scientific">Streptomyces sp. NBC_00003</name>
    <dbReference type="NCBI Taxonomy" id="2903608"/>
    <lineage>
        <taxon>Bacteria</taxon>
        <taxon>Bacillati</taxon>
        <taxon>Actinomycetota</taxon>
        <taxon>Actinomycetes</taxon>
        <taxon>Kitasatosporales</taxon>
        <taxon>Streptomycetaceae</taxon>
        <taxon>Streptomyces</taxon>
    </lineage>
</organism>
<protein>
    <recommendedName>
        <fullName evidence="3">Secreted protein</fullName>
    </recommendedName>
</protein>
<sequence>MRKFQRAAVVVAAVTGLSALSVGVSFADGYGGYDAYPRAVAVASSQANAVAMGGGTAVASSQANAVATYGGMR</sequence>
<keyword evidence="1" id="KW-0732">Signal</keyword>
<feature type="chain" id="PRO_5043536038" description="Secreted protein" evidence="1">
    <location>
        <begin position="28"/>
        <end position="73"/>
    </location>
</feature>
<feature type="signal peptide" evidence="1">
    <location>
        <begin position="1"/>
        <end position="27"/>
    </location>
</feature>
<reference evidence="2" key="1">
    <citation type="submission" date="2022-10" db="EMBL/GenBank/DDBJ databases">
        <title>The complete genomes of actinobacterial strains from the NBC collection.</title>
        <authorList>
            <person name="Joergensen T.S."/>
            <person name="Alvarez Arevalo M."/>
            <person name="Sterndorff E.B."/>
            <person name="Faurdal D."/>
            <person name="Vuksanovic O."/>
            <person name="Mourched A.-S."/>
            <person name="Charusanti P."/>
            <person name="Shaw S."/>
            <person name="Blin K."/>
            <person name="Weber T."/>
        </authorList>
    </citation>
    <scope>NUCLEOTIDE SEQUENCE</scope>
    <source>
        <strain evidence="2">NBC_00003</strain>
    </source>
</reference>
<evidence type="ECO:0008006" key="3">
    <source>
        <dbReference type="Google" id="ProtNLM"/>
    </source>
</evidence>
<dbReference type="AlphaFoldDB" id="A0AAU2UZ85"/>
<evidence type="ECO:0000256" key="1">
    <source>
        <dbReference type="SAM" id="SignalP"/>
    </source>
</evidence>
<proteinExistence type="predicted"/>
<name>A0AAU2UZ85_9ACTN</name>
<evidence type="ECO:0000313" key="2">
    <source>
        <dbReference type="EMBL" id="WTW60409.1"/>
    </source>
</evidence>
<accession>A0AAU2UZ85</accession>